<dbReference type="AlphaFoldDB" id="A0A7G9YMX0"/>
<evidence type="ECO:0000313" key="2">
    <source>
        <dbReference type="EMBL" id="QNO49354.1"/>
    </source>
</evidence>
<dbReference type="PROSITE" id="PS00018">
    <property type="entry name" value="EF_HAND_1"/>
    <property type="match status" value="1"/>
</dbReference>
<dbReference type="InterPro" id="IPR018247">
    <property type="entry name" value="EF_Hand_1_Ca_BS"/>
</dbReference>
<dbReference type="EMBL" id="MT631378">
    <property type="protein sequence ID" value="QNO49354.1"/>
    <property type="molecule type" value="Genomic_DNA"/>
</dbReference>
<name>A0A7G9YMX0_9EURY</name>
<dbReference type="InterPro" id="IPR002491">
    <property type="entry name" value="ABC_transptr_periplasmic_BD"/>
</dbReference>
<evidence type="ECO:0000259" key="1">
    <source>
        <dbReference type="PROSITE" id="PS50983"/>
    </source>
</evidence>
<proteinExistence type="predicted"/>
<dbReference type="PANTHER" id="PTHR30535">
    <property type="entry name" value="VITAMIN B12-BINDING PROTEIN"/>
    <property type="match status" value="1"/>
</dbReference>
<reference evidence="2" key="1">
    <citation type="submission" date="2020-06" db="EMBL/GenBank/DDBJ databases">
        <title>Unique genomic features of the anaerobic methanotrophic archaea.</title>
        <authorList>
            <person name="Chadwick G.L."/>
            <person name="Skennerton C.T."/>
            <person name="Laso-Perez R."/>
            <person name="Leu A.O."/>
            <person name="Speth D.R."/>
            <person name="Yu H."/>
            <person name="Morgan-Lang C."/>
            <person name="Hatzenpichler R."/>
            <person name="Goudeau D."/>
            <person name="Malmstrom R."/>
            <person name="Brazelton W.J."/>
            <person name="Woyke T."/>
            <person name="Hallam S.J."/>
            <person name="Tyson G.W."/>
            <person name="Wegener G."/>
            <person name="Boetius A."/>
            <person name="Orphan V."/>
        </authorList>
    </citation>
    <scope>NUCLEOTIDE SEQUENCE</scope>
</reference>
<sequence length="387" mass="42743">MKPISCALMVLWLVMALSMIPAPVCASVTGDTNGDDIVSKAELTGYILDYLDGSSEISLSDLRSGSHIHAYYPRTIVDSNEDELTLYKPIKRIIAYNSNCAEVIRSLGATKDVIGIGTAIEEDDFFSEFGEVPAVGKWNSPDCEKILALDPDAVIVYGKWPEKGKLDDKLKGTGIEVIRLDLFIPENMTSDVQKLGIVLERESEAGELIDFYQHYTDLIVGRVGTISEEERQTIYLEGYTDLQTVSGGSGGGQMCVMAGGINIASDLVGAYPKVDPEWVIAQNPDIMIKASSSSYDNTSEPDTALNDIVIRPGWADMDAVRNDRVHLLTTDIYVRPRYIIGVAYMAQWLYPDLFADIDPADIHQEYLERFQGMEVPDKIFVYPASEP</sequence>
<dbReference type="InterPro" id="IPR050902">
    <property type="entry name" value="ABC_Transporter_SBP"/>
</dbReference>
<dbReference type="PANTHER" id="PTHR30535:SF34">
    <property type="entry name" value="MOLYBDATE-BINDING PROTEIN MOLA"/>
    <property type="match status" value="1"/>
</dbReference>
<dbReference type="PROSITE" id="PS50983">
    <property type="entry name" value="FE_B12_PBP"/>
    <property type="match status" value="1"/>
</dbReference>
<dbReference type="SUPFAM" id="SSF53807">
    <property type="entry name" value="Helical backbone' metal receptor"/>
    <property type="match status" value="1"/>
</dbReference>
<accession>A0A7G9YMX0</accession>
<gene>
    <name evidence="2" type="primary">btuF</name>
    <name evidence="2" type="ORF">ICHGDBFH_00008</name>
</gene>
<feature type="domain" description="Fe/B12 periplasmic-binding" evidence="1">
    <location>
        <begin position="92"/>
        <end position="357"/>
    </location>
</feature>
<dbReference type="Pfam" id="PF01497">
    <property type="entry name" value="Peripla_BP_2"/>
    <property type="match status" value="1"/>
</dbReference>
<dbReference type="Gene3D" id="3.40.50.1980">
    <property type="entry name" value="Nitrogenase molybdenum iron protein domain"/>
    <property type="match status" value="2"/>
</dbReference>
<protein>
    <submittedName>
        <fullName evidence="2">Vitamin B12-binding protein</fullName>
    </submittedName>
</protein>
<organism evidence="2">
    <name type="scientific">Candidatus Methanogaster sp. ANME-2c ERB4</name>
    <dbReference type="NCBI Taxonomy" id="2759911"/>
    <lineage>
        <taxon>Archaea</taxon>
        <taxon>Methanobacteriati</taxon>
        <taxon>Methanobacteriota</taxon>
        <taxon>Stenosarchaea group</taxon>
        <taxon>Methanomicrobia</taxon>
        <taxon>Methanosarcinales</taxon>
        <taxon>ANME-2 cluster</taxon>
        <taxon>Candidatus Methanogasteraceae</taxon>
        <taxon>Candidatus Methanogaster</taxon>
    </lineage>
</organism>